<feature type="region of interest" description="Disordered" evidence="2">
    <location>
        <begin position="471"/>
        <end position="496"/>
    </location>
</feature>
<comment type="caution">
    <text evidence="4">The sequence shown here is derived from an EMBL/GenBank/DDBJ whole genome shotgun (WGS) entry which is preliminary data.</text>
</comment>
<dbReference type="AlphaFoldDB" id="A0ABD3N2Z3"/>
<evidence type="ECO:0000256" key="2">
    <source>
        <dbReference type="SAM" id="MobiDB-lite"/>
    </source>
</evidence>
<evidence type="ECO:0000313" key="4">
    <source>
        <dbReference type="EMBL" id="KAL3770509.1"/>
    </source>
</evidence>
<evidence type="ECO:0000256" key="1">
    <source>
        <dbReference type="ARBA" id="ARBA00010236"/>
    </source>
</evidence>
<dbReference type="SUPFAM" id="SSF52540">
    <property type="entry name" value="P-loop containing nucleoside triphosphate hydrolases"/>
    <property type="match status" value="1"/>
</dbReference>
<dbReference type="InterPro" id="IPR027417">
    <property type="entry name" value="P-loop_NTPase"/>
</dbReference>
<feature type="compositionally biased region" description="Polar residues" evidence="2">
    <location>
        <begin position="487"/>
        <end position="496"/>
    </location>
</feature>
<dbReference type="EMBL" id="JALLBG020000040">
    <property type="protein sequence ID" value="KAL3770509.1"/>
    <property type="molecule type" value="Genomic_DNA"/>
</dbReference>
<dbReference type="Proteomes" id="UP001530293">
    <property type="component" value="Unassembled WGS sequence"/>
</dbReference>
<evidence type="ECO:0000313" key="5">
    <source>
        <dbReference type="Proteomes" id="UP001530293"/>
    </source>
</evidence>
<organism evidence="4 5">
    <name type="scientific">Discostella pseudostelligera</name>
    <dbReference type="NCBI Taxonomy" id="259834"/>
    <lineage>
        <taxon>Eukaryota</taxon>
        <taxon>Sar</taxon>
        <taxon>Stramenopiles</taxon>
        <taxon>Ochrophyta</taxon>
        <taxon>Bacillariophyta</taxon>
        <taxon>Coscinodiscophyceae</taxon>
        <taxon>Thalassiosirophycidae</taxon>
        <taxon>Stephanodiscales</taxon>
        <taxon>Stephanodiscaceae</taxon>
        <taxon>Discostella</taxon>
    </lineage>
</organism>
<protein>
    <recommendedName>
        <fullName evidence="3">Sulfotransferase domain-containing protein</fullName>
    </recommendedName>
</protein>
<dbReference type="Pfam" id="PF00685">
    <property type="entry name" value="Sulfotransfer_1"/>
    <property type="match status" value="1"/>
</dbReference>
<dbReference type="InterPro" id="IPR000863">
    <property type="entry name" value="Sulfotransferase_dom"/>
</dbReference>
<dbReference type="InterPro" id="IPR051589">
    <property type="entry name" value="Sialate-O-sulfotransferase"/>
</dbReference>
<accession>A0ABD3N2Z3</accession>
<dbReference type="Gene3D" id="3.40.50.300">
    <property type="entry name" value="P-loop containing nucleotide triphosphate hydrolases"/>
    <property type="match status" value="1"/>
</dbReference>
<proteinExistence type="inferred from homology"/>
<dbReference type="PANTHER" id="PTHR45964:SF5">
    <property type="entry name" value="WSCD FAMILY MEMBER CG9164"/>
    <property type="match status" value="1"/>
</dbReference>
<feature type="domain" description="Sulfotransferase" evidence="3">
    <location>
        <begin position="261"/>
        <end position="475"/>
    </location>
</feature>
<evidence type="ECO:0000259" key="3">
    <source>
        <dbReference type="Pfam" id="PF00685"/>
    </source>
</evidence>
<comment type="similarity">
    <text evidence="1">Belongs to the WSCD family.</text>
</comment>
<reference evidence="4 5" key="1">
    <citation type="submission" date="2024-10" db="EMBL/GenBank/DDBJ databases">
        <title>Updated reference genomes for cyclostephanoid diatoms.</title>
        <authorList>
            <person name="Roberts W.R."/>
            <person name="Alverson A.J."/>
        </authorList>
    </citation>
    <scope>NUCLEOTIDE SEQUENCE [LARGE SCALE GENOMIC DNA]</scope>
    <source>
        <strain evidence="4 5">AJA232-27</strain>
    </source>
</reference>
<name>A0ABD3N2Z3_9STRA</name>
<gene>
    <name evidence="4" type="ORF">ACHAWU_009348</name>
</gene>
<keyword evidence="5" id="KW-1185">Reference proteome</keyword>
<feature type="compositionally biased region" description="Low complexity" evidence="2">
    <location>
        <begin position="471"/>
        <end position="481"/>
    </location>
</feature>
<sequence>MTTNYPDLSDLPRFTISVILSYLQLPPPHSFIQGQNHDRATNKSPLPTQLLLPHNRDGISFLLTTKRYAYAILPLFRVSKSVARDYNISSIHTGGIMTVVEKYRFVVIPIQDPRTLLDRLNTRRLRARIVWANRMKKNESQSHDTLQTNEMMSCYEYGRTVEELAYEEWSMMKIHHADARDENDTRGIENYYCKGWRVWPAHLELLQFLDDGGIEQSRDPDKVMNKHGQKISSPICLSNEQHRREEGANGFLGQMFLRGVTLLASYPRSGNTLLRTLLERITSIVTGSDTRPDRTLSRSLALEHDLVGEGLVSGVPAKLPSSTRSQDAFDPLVHIVKTHFPERKGWKPLTGNRVLLLVRNPYDAIDSYWNLCCTNTHTRTLDESVYAQYAQKFDELTRHEIQIWCDFQYYWMDICEKENVPILIVRYEDLVLDTEAEMRRVLRFVSNTENGTLDPFWEWRIRHAVSNATNNSVSANSQTSNLGSYKPRSSNGGLSSIGKSVRKNRFSEGVLLHMHEVAVSLALERKQSAMHNISVPKLALQQTNATLLQRFGYDIYTQQFPEKFQRLDELLSHEEAERGCGTVTINRTPEIRRKDDPFGRAMTFWRRGETCDDTVPFPTVPR</sequence>
<dbReference type="PANTHER" id="PTHR45964">
    <property type="entry name" value="WSCD FAMILY MEMBER CG9164"/>
    <property type="match status" value="1"/>
</dbReference>